<dbReference type="GO" id="GO:0070534">
    <property type="term" value="P:protein K63-linked ubiquitination"/>
    <property type="evidence" value="ECO:0007669"/>
    <property type="project" value="TreeGrafter"/>
</dbReference>
<dbReference type="AlphaFoldDB" id="A0A821DNE0"/>
<name>A0A821DNE0_9BILA</name>
<comment type="function">
    <text evidence="2">E3 ubiquitin-protein ligase which accepts ubiquitin from an E2 ubiquitin-conjugating enzyme in the form of a thioester and then directly transfers the ubiquitin to targeted substrates.</text>
</comment>
<protein>
    <recommendedName>
        <fullName evidence="2">E3 ubiquitin-protein ligase</fullName>
        <ecNumber evidence="2">2.3.2.26</ecNumber>
    </recommendedName>
</protein>
<evidence type="ECO:0000256" key="2">
    <source>
        <dbReference type="RuleBase" id="RU369009"/>
    </source>
</evidence>
<dbReference type="PANTHER" id="PTHR45670">
    <property type="entry name" value="E3 UBIQUITIN-PROTEIN LIGASE TRIP12"/>
    <property type="match status" value="1"/>
</dbReference>
<dbReference type="UniPathway" id="UPA00143"/>
<comment type="catalytic activity">
    <reaction evidence="2">
        <text>S-ubiquitinyl-[E2 ubiquitin-conjugating enzyme]-L-cysteine + [acceptor protein]-L-lysine = [E2 ubiquitin-conjugating enzyme]-L-cysteine + N(6)-ubiquitinyl-[acceptor protein]-L-lysine.</text>
        <dbReference type="EC" id="2.3.2.26"/>
    </reaction>
</comment>
<comment type="pathway">
    <text evidence="2">Protein modification; protein ubiquitination.</text>
</comment>
<feature type="non-terminal residue" evidence="3">
    <location>
        <position position="84"/>
    </location>
</feature>
<keyword evidence="1 2" id="KW-0808">Transferase</keyword>
<dbReference type="PANTHER" id="PTHR45670:SF1">
    <property type="entry name" value="E3 UBIQUITIN-PROTEIN LIGASE HECTD1"/>
    <property type="match status" value="1"/>
</dbReference>
<comment type="similarity">
    <text evidence="2">Belongs to the UPL family. K-HECT subfamily.</text>
</comment>
<dbReference type="EMBL" id="CAJOBG010078566">
    <property type="protein sequence ID" value="CAF4623234.1"/>
    <property type="molecule type" value="Genomic_DNA"/>
</dbReference>
<keyword evidence="2" id="KW-0833">Ubl conjugation pathway</keyword>
<organism evidence="3 5">
    <name type="scientific">Rotaria magnacalcarata</name>
    <dbReference type="NCBI Taxonomy" id="392030"/>
    <lineage>
        <taxon>Eukaryota</taxon>
        <taxon>Metazoa</taxon>
        <taxon>Spiralia</taxon>
        <taxon>Gnathifera</taxon>
        <taxon>Rotifera</taxon>
        <taxon>Eurotatoria</taxon>
        <taxon>Bdelloidea</taxon>
        <taxon>Philodinida</taxon>
        <taxon>Philodinidae</taxon>
        <taxon>Rotaria</taxon>
    </lineage>
</organism>
<reference evidence="3" key="1">
    <citation type="submission" date="2021-02" db="EMBL/GenBank/DDBJ databases">
        <authorList>
            <person name="Nowell W R."/>
        </authorList>
    </citation>
    <scope>NUCLEOTIDE SEQUENCE</scope>
</reference>
<feature type="non-terminal residue" evidence="3">
    <location>
        <position position="1"/>
    </location>
</feature>
<proteinExistence type="inferred from homology"/>
<dbReference type="EMBL" id="CAJOBG010078522">
    <property type="protein sequence ID" value="CAF4623104.1"/>
    <property type="molecule type" value="Genomic_DNA"/>
</dbReference>
<keyword evidence="5" id="KW-1185">Reference proteome</keyword>
<evidence type="ECO:0000313" key="5">
    <source>
        <dbReference type="Proteomes" id="UP000663866"/>
    </source>
</evidence>
<accession>A0A821DNE0</accession>
<gene>
    <name evidence="3" type="ORF">OVN521_LOCUS45968</name>
    <name evidence="4" type="ORF">OVN521_LOCUS45973</name>
</gene>
<evidence type="ECO:0000313" key="3">
    <source>
        <dbReference type="EMBL" id="CAF4623104.1"/>
    </source>
</evidence>
<evidence type="ECO:0000313" key="4">
    <source>
        <dbReference type="EMBL" id="CAF4623234.1"/>
    </source>
</evidence>
<dbReference type="GO" id="GO:0061630">
    <property type="term" value="F:ubiquitin protein ligase activity"/>
    <property type="evidence" value="ECO:0007669"/>
    <property type="project" value="UniProtKB-UniRule"/>
</dbReference>
<dbReference type="EC" id="2.3.2.26" evidence="2"/>
<dbReference type="GO" id="GO:0043161">
    <property type="term" value="P:proteasome-mediated ubiquitin-dependent protein catabolic process"/>
    <property type="evidence" value="ECO:0007669"/>
    <property type="project" value="TreeGrafter"/>
</dbReference>
<dbReference type="InterPro" id="IPR045322">
    <property type="entry name" value="HECTD1/TRIP12-like"/>
</dbReference>
<dbReference type="Proteomes" id="UP000663866">
    <property type="component" value="Unassembled WGS sequence"/>
</dbReference>
<dbReference type="GO" id="GO:0016607">
    <property type="term" value="C:nuclear speck"/>
    <property type="evidence" value="ECO:0007669"/>
    <property type="project" value="TreeGrafter"/>
</dbReference>
<evidence type="ECO:0000256" key="1">
    <source>
        <dbReference type="ARBA" id="ARBA00022679"/>
    </source>
</evidence>
<comment type="caution">
    <text evidence="3">The sequence shown here is derived from an EMBL/GenBank/DDBJ whole genome shotgun (WGS) entry which is preliminary data.</text>
</comment>
<sequence length="84" mass="10001">PLFLYDTPSSYGLQIFSKRFRFQLHYQNRQQLFTDRTGKSLKIEPLATVGQLKAFLASMVSKQWYDHPHTHLEFIKRLKTDGRQ</sequence>